<dbReference type="InterPro" id="IPR002842">
    <property type="entry name" value="ATPase_V1_Esu"/>
</dbReference>
<keyword evidence="4" id="KW-0406">Ion transport</keyword>
<proteinExistence type="inferred from homology"/>
<dbReference type="OrthoDB" id="1093377at2"/>
<evidence type="ECO:0000256" key="2">
    <source>
        <dbReference type="ARBA" id="ARBA00020756"/>
    </source>
</evidence>
<gene>
    <name evidence="6" type="ORF">LX69_02608</name>
</gene>
<evidence type="ECO:0000256" key="5">
    <source>
        <dbReference type="SAM" id="Coils"/>
    </source>
</evidence>
<comment type="similarity">
    <text evidence="1">Belongs to the V-ATPase E subunit family.</text>
</comment>
<organism evidence="6 7">
    <name type="scientific">Breznakibacter xylanolyticus</name>
    <dbReference type="NCBI Taxonomy" id="990"/>
    <lineage>
        <taxon>Bacteria</taxon>
        <taxon>Pseudomonadati</taxon>
        <taxon>Bacteroidota</taxon>
        <taxon>Bacteroidia</taxon>
        <taxon>Marinilabiliales</taxon>
        <taxon>Marinilabiliaceae</taxon>
        <taxon>Breznakibacter</taxon>
    </lineage>
</organism>
<evidence type="ECO:0000313" key="7">
    <source>
        <dbReference type="Proteomes" id="UP000249239"/>
    </source>
</evidence>
<evidence type="ECO:0000313" key="6">
    <source>
        <dbReference type="EMBL" id="PZX13575.1"/>
    </source>
</evidence>
<dbReference type="GO" id="GO:0046961">
    <property type="term" value="F:proton-transporting ATPase activity, rotational mechanism"/>
    <property type="evidence" value="ECO:0007669"/>
    <property type="project" value="InterPro"/>
</dbReference>
<dbReference type="EMBL" id="QKZK01000024">
    <property type="protein sequence ID" value="PZX13575.1"/>
    <property type="molecule type" value="Genomic_DNA"/>
</dbReference>
<dbReference type="RefSeq" id="WP_111446448.1">
    <property type="nucleotide sequence ID" value="NZ_QKZK01000024.1"/>
</dbReference>
<evidence type="ECO:0000256" key="4">
    <source>
        <dbReference type="ARBA" id="ARBA00023065"/>
    </source>
</evidence>
<keyword evidence="7" id="KW-1185">Reference proteome</keyword>
<accession>A0A2W7MZK5</accession>
<dbReference type="GO" id="GO:0033178">
    <property type="term" value="C:proton-transporting two-sector ATPase complex, catalytic domain"/>
    <property type="evidence" value="ECO:0007669"/>
    <property type="project" value="InterPro"/>
</dbReference>
<sequence length="202" mass="22886">MQNKLQELTDRIYTEGVQKAKDEAQKIIDKANEQAAAIVTSAKTEAERTIQKATHDADEHKRNVESEVKMATEQALNALKQQMSEMVTLQVVKPSVTKLFDDKAFLQDLIIKVVADWQKSGNTNLDIMLSDKDKELLETSLKNSLGQHLHKGVQLTFSKQINAGFKVSPQGENYQIGFTDNDFINYLKTYLRPKTAKLLFEK</sequence>
<name>A0A2W7MZK5_9BACT</name>
<dbReference type="SUPFAM" id="SSF160527">
    <property type="entry name" value="V-type ATPase subunit E-like"/>
    <property type="match status" value="1"/>
</dbReference>
<protein>
    <recommendedName>
        <fullName evidence="2">V-type ATP synthase subunit E</fullName>
    </recommendedName>
</protein>
<keyword evidence="3" id="KW-0813">Transport</keyword>
<evidence type="ECO:0000256" key="1">
    <source>
        <dbReference type="ARBA" id="ARBA00005901"/>
    </source>
</evidence>
<evidence type="ECO:0000256" key="3">
    <source>
        <dbReference type="ARBA" id="ARBA00022448"/>
    </source>
</evidence>
<dbReference type="AlphaFoldDB" id="A0A2W7MZK5"/>
<comment type="caution">
    <text evidence="6">The sequence shown here is derived from an EMBL/GenBank/DDBJ whole genome shotgun (WGS) entry which is preliminary data.</text>
</comment>
<keyword evidence="5" id="KW-0175">Coiled coil</keyword>
<dbReference type="Gene3D" id="1.20.5.2950">
    <property type="match status" value="1"/>
</dbReference>
<reference evidence="6 7" key="1">
    <citation type="submission" date="2018-06" db="EMBL/GenBank/DDBJ databases">
        <title>Genomic Encyclopedia of Archaeal and Bacterial Type Strains, Phase II (KMG-II): from individual species to whole genera.</title>
        <authorList>
            <person name="Goeker M."/>
        </authorList>
    </citation>
    <scope>NUCLEOTIDE SEQUENCE [LARGE SCALE GENOMIC DNA]</scope>
    <source>
        <strain evidence="6 7">DSM 6779</strain>
    </source>
</reference>
<feature type="coiled-coil region" evidence="5">
    <location>
        <begin position="14"/>
        <end position="81"/>
    </location>
</feature>
<dbReference type="Proteomes" id="UP000249239">
    <property type="component" value="Unassembled WGS sequence"/>
</dbReference>
<dbReference type="Pfam" id="PF01991">
    <property type="entry name" value="vATP-synt_E"/>
    <property type="match status" value="1"/>
</dbReference>